<evidence type="ECO:0000313" key="5">
    <source>
        <dbReference type="EMBL" id="MBL6761142.1"/>
    </source>
</evidence>
<keyword evidence="2" id="KW-1133">Transmembrane helix</keyword>
<evidence type="ECO:0000259" key="3">
    <source>
        <dbReference type="Pfam" id="PF09822"/>
    </source>
</evidence>
<dbReference type="AlphaFoldDB" id="A0A937L4Q5"/>
<evidence type="ECO:0000259" key="4">
    <source>
        <dbReference type="Pfam" id="PF23357"/>
    </source>
</evidence>
<sequence length="647" mass="70885">MMRRALTAIFLARPHALALLLLAVVFLSLNLFSNLALRNARLDLTQNGLFTLSQGTRNIVAGLQEPIRLKFYYSQAIAAEQPGLRVEAQRVRDMLEEITMAADGMVELDIIDPEPFSEAEDQAVAQGLVARPVAEGEVVYFGLVGTNLVDNVEIIPYFAAERQQYLEYDLARLLHNLGRPQKPVLGIISNLPLDTGAGGIMAAMRGQSQPFLIYAELADRFDVAFIPPQEVKIPNRVDVLLLAHPRPLSDVQAYAVDQFVMRGGRVIAFIDPQSEVSLTAGPNGEPLKGYTEQSDMPRLMRQWGVAMAGDLIVADRKRAQRVAAGRDARRALTDYILWMGLGPSEMNADDPITGNIDRLNIGTVGALMPSEGARTQFTALVTSSDEAGLMTRDYVLSAPTPDALQRRFAVGEAPYVIAARLSGRVASAFADGPPEATNDKGDRARAENHIAATETANIVVFADSDFFDDRFWVSEQNYLGQRFGVPIADNGKFLLNAVENLMGSNYLISLRGREKAARPFTRIEALRRAAEAEYLAEQQNLIARIEAAQGELDRLEQSGAQLAEADEAAVAYRAELVAARKALRRVQGNLRRDIEALQSRLTWANIAVMPVLISGVALLLAWRQRRQRLATQKAGGLIVEASKEATG</sequence>
<feature type="domain" description="ABC-type uncharacterised transport system" evidence="3">
    <location>
        <begin position="182"/>
        <end position="497"/>
    </location>
</feature>
<protein>
    <submittedName>
        <fullName evidence="5">GldG family protein</fullName>
    </submittedName>
</protein>
<dbReference type="Proteomes" id="UP000785783">
    <property type="component" value="Unassembled WGS sequence"/>
</dbReference>
<dbReference type="Pfam" id="PF23357">
    <property type="entry name" value="DUF7088"/>
    <property type="match status" value="1"/>
</dbReference>
<dbReference type="Pfam" id="PF09822">
    <property type="entry name" value="ABC_transp_aux"/>
    <property type="match status" value="1"/>
</dbReference>
<keyword evidence="2" id="KW-0472">Membrane</keyword>
<evidence type="ECO:0000256" key="1">
    <source>
        <dbReference type="SAM" id="Coils"/>
    </source>
</evidence>
<gene>
    <name evidence="5" type="ORF">ISQ19_00420</name>
</gene>
<comment type="caution">
    <text evidence="5">The sequence shown here is derived from an EMBL/GenBank/DDBJ whole genome shotgun (WGS) entry which is preliminary data.</text>
</comment>
<evidence type="ECO:0000256" key="2">
    <source>
        <dbReference type="SAM" id="Phobius"/>
    </source>
</evidence>
<reference evidence="5" key="1">
    <citation type="submission" date="2020-10" db="EMBL/GenBank/DDBJ databases">
        <title>Microbiome of the Black Sea water column analyzed by genome centric metagenomics.</title>
        <authorList>
            <person name="Cabello-Yeves P.J."/>
            <person name="Callieri C."/>
            <person name="Picazo A."/>
            <person name="Mehrshad M."/>
            <person name="Haro-Moreno J.M."/>
            <person name="Roda-Garcia J."/>
            <person name="Dzembekova N."/>
            <person name="Slabakova V."/>
            <person name="Slabakova N."/>
            <person name="Moncheva S."/>
            <person name="Rodriguez-Valera F."/>
        </authorList>
    </citation>
    <scope>NUCLEOTIDE SEQUENCE</scope>
    <source>
        <strain evidence="5">BS307-5m-G5</strain>
    </source>
</reference>
<dbReference type="EMBL" id="JADHOK010000002">
    <property type="protein sequence ID" value="MBL6761142.1"/>
    <property type="molecule type" value="Genomic_DNA"/>
</dbReference>
<keyword evidence="2" id="KW-0812">Transmembrane</keyword>
<dbReference type="InterPro" id="IPR019196">
    <property type="entry name" value="ABC_transp_unknown"/>
</dbReference>
<feature type="coiled-coil region" evidence="1">
    <location>
        <begin position="538"/>
        <end position="600"/>
    </location>
</feature>
<feature type="domain" description="DUF7088" evidence="4">
    <location>
        <begin position="46"/>
        <end position="145"/>
    </location>
</feature>
<accession>A0A937L4Q5</accession>
<keyword evidence="1" id="KW-0175">Coiled coil</keyword>
<organism evidence="5 6">
    <name type="scientific">PS1 clade bacterium</name>
    <dbReference type="NCBI Taxonomy" id="2175152"/>
    <lineage>
        <taxon>Bacteria</taxon>
        <taxon>Pseudomonadati</taxon>
        <taxon>Pseudomonadota</taxon>
        <taxon>Alphaproteobacteria</taxon>
        <taxon>PS1 clade</taxon>
    </lineage>
</organism>
<proteinExistence type="predicted"/>
<feature type="transmembrane region" description="Helical" evidence="2">
    <location>
        <begin position="601"/>
        <end position="622"/>
    </location>
</feature>
<dbReference type="InterPro" id="IPR055396">
    <property type="entry name" value="DUF7088"/>
</dbReference>
<evidence type="ECO:0000313" key="6">
    <source>
        <dbReference type="Proteomes" id="UP000785783"/>
    </source>
</evidence>
<name>A0A937L4Q5_9PROT</name>